<feature type="modified residue" description="4-aspartylphosphate" evidence="4">
    <location>
        <position position="58"/>
    </location>
</feature>
<dbReference type="PANTHER" id="PTHR48111:SF40">
    <property type="entry name" value="PHOSPHATE REGULON TRANSCRIPTIONAL REGULATORY PROTEIN PHOB"/>
    <property type="match status" value="1"/>
</dbReference>
<dbReference type="InterPro" id="IPR016032">
    <property type="entry name" value="Sig_transdc_resp-reg_C-effctor"/>
</dbReference>
<dbReference type="SUPFAM" id="SSF52172">
    <property type="entry name" value="CheY-like"/>
    <property type="match status" value="1"/>
</dbReference>
<gene>
    <name evidence="6" type="ORF">J2W94_002468</name>
</gene>
<dbReference type="PANTHER" id="PTHR48111">
    <property type="entry name" value="REGULATOR OF RPOS"/>
    <property type="match status" value="1"/>
</dbReference>
<evidence type="ECO:0000256" key="3">
    <source>
        <dbReference type="ARBA" id="ARBA00023125"/>
    </source>
</evidence>
<sequence length="231" mass="25502">MSKLELECVLVVEDDAELRDKILVPGLRRFGFKPVGLGSAVELYKWLASNSCGLIVLDVGLPDDDGFAVAKHLRETTGAGIIMLTGRHSQSDHIRGLAEGADVYFTKPLDVELLATALHSLSRRMSARPLAQAFAPSERWRIEANGWRLVAPNGSVIALSVPERAVLQKLESADKPVPREDLVAELDGIIEDFDPSRLDMLIHRLRRKVETKAGHELPLSAVRKMGYMLSF</sequence>
<dbReference type="Pfam" id="PF00486">
    <property type="entry name" value="Trans_reg_C"/>
    <property type="match status" value="1"/>
</dbReference>
<dbReference type="InterPro" id="IPR001789">
    <property type="entry name" value="Sig_transdc_resp-reg_receiver"/>
</dbReference>
<feature type="domain" description="Response regulatory" evidence="5">
    <location>
        <begin position="8"/>
        <end position="122"/>
    </location>
</feature>
<dbReference type="SMART" id="SM00448">
    <property type="entry name" value="REC"/>
    <property type="match status" value="1"/>
</dbReference>
<keyword evidence="2" id="KW-0902">Two-component regulatory system</keyword>
<evidence type="ECO:0000256" key="4">
    <source>
        <dbReference type="PROSITE-ProRule" id="PRU00169"/>
    </source>
</evidence>
<dbReference type="SMART" id="SM00862">
    <property type="entry name" value="Trans_reg_C"/>
    <property type="match status" value="1"/>
</dbReference>
<keyword evidence="1 4" id="KW-0597">Phosphoprotein</keyword>
<proteinExistence type="predicted"/>
<evidence type="ECO:0000313" key="6">
    <source>
        <dbReference type="EMBL" id="MDR6842174.1"/>
    </source>
</evidence>
<dbReference type="Gene3D" id="1.10.10.10">
    <property type="entry name" value="Winged helix-like DNA-binding domain superfamily/Winged helix DNA-binding domain"/>
    <property type="match status" value="1"/>
</dbReference>
<evidence type="ECO:0000313" key="7">
    <source>
        <dbReference type="Proteomes" id="UP001254759"/>
    </source>
</evidence>
<comment type="caution">
    <text evidence="6">The sequence shown here is derived from an EMBL/GenBank/DDBJ whole genome shotgun (WGS) entry which is preliminary data.</text>
</comment>
<dbReference type="InterPro" id="IPR011006">
    <property type="entry name" value="CheY-like_superfamily"/>
</dbReference>
<organism evidence="6 7">
    <name type="scientific">Pseudoxanthomonas sacheonensis</name>
    <dbReference type="NCBI Taxonomy" id="443615"/>
    <lineage>
        <taxon>Bacteria</taxon>
        <taxon>Pseudomonadati</taxon>
        <taxon>Pseudomonadota</taxon>
        <taxon>Gammaproteobacteria</taxon>
        <taxon>Lysobacterales</taxon>
        <taxon>Lysobacteraceae</taxon>
        <taxon>Pseudoxanthomonas</taxon>
    </lineage>
</organism>
<reference evidence="6 7" key="1">
    <citation type="submission" date="2023-07" db="EMBL/GenBank/DDBJ databases">
        <title>Sorghum-associated microbial communities from plants grown in Nebraska, USA.</title>
        <authorList>
            <person name="Schachtman D."/>
        </authorList>
    </citation>
    <scope>NUCLEOTIDE SEQUENCE [LARGE SCALE GENOMIC DNA]</scope>
    <source>
        <strain evidence="6 7">BE107</strain>
    </source>
</reference>
<evidence type="ECO:0000256" key="1">
    <source>
        <dbReference type="ARBA" id="ARBA00022553"/>
    </source>
</evidence>
<dbReference type="Pfam" id="PF00072">
    <property type="entry name" value="Response_reg"/>
    <property type="match status" value="1"/>
</dbReference>
<protein>
    <submittedName>
        <fullName evidence="6">DNA-binding response OmpR family regulator</fullName>
    </submittedName>
</protein>
<dbReference type="SUPFAM" id="SSF46894">
    <property type="entry name" value="C-terminal effector domain of the bipartite response regulators"/>
    <property type="match status" value="1"/>
</dbReference>
<dbReference type="EMBL" id="JAVDTT010000003">
    <property type="protein sequence ID" value="MDR6842174.1"/>
    <property type="molecule type" value="Genomic_DNA"/>
</dbReference>
<dbReference type="Proteomes" id="UP001254759">
    <property type="component" value="Unassembled WGS sequence"/>
</dbReference>
<dbReference type="PROSITE" id="PS50110">
    <property type="entry name" value="RESPONSE_REGULATORY"/>
    <property type="match status" value="1"/>
</dbReference>
<dbReference type="InterPro" id="IPR036388">
    <property type="entry name" value="WH-like_DNA-bd_sf"/>
</dbReference>
<accession>A0ABU1RTS5</accession>
<dbReference type="InterPro" id="IPR001867">
    <property type="entry name" value="OmpR/PhoB-type_DNA-bd"/>
</dbReference>
<dbReference type="Gene3D" id="3.40.50.2300">
    <property type="match status" value="1"/>
</dbReference>
<keyword evidence="3 6" id="KW-0238">DNA-binding</keyword>
<evidence type="ECO:0000256" key="2">
    <source>
        <dbReference type="ARBA" id="ARBA00023012"/>
    </source>
</evidence>
<keyword evidence="7" id="KW-1185">Reference proteome</keyword>
<dbReference type="GO" id="GO:0003677">
    <property type="term" value="F:DNA binding"/>
    <property type="evidence" value="ECO:0007669"/>
    <property type="project" value="UniProtKB-KW"/>
</dbReference>
<dbReference type="RefSeq" id="WP_310093784.1">
    <property type="nucleotide sequence ID" value="NZ_JAVDTT010000003.1"/>
</dbReference>
<evidence type="ECO:0000259" key="5">
    <source>
        <dbReference type="PROSITE" id="PS50110"/>
    </source>
</evidence>
<dbReference type="InterPro" id="IPR039420">
    <property type="entry name" value="WalR-like"/>
</dbReference>
<name>A0ABU1RTS5_9GAMM</name>